<evidence type="ECO:0000313" key="10">
    <source>
        <dbReference type="EMBL" id="MBC3908325.1"/>
    </source>
</evidence>
<keyword evidence="5 7" id="KW-0472">Membrane</keyword>
<dbReference type="Pfam" id="PF02687">
    <property type="entry name" value="FtsX"/>
    <property type="match status" value="1"/>
</dbReference>
<comment type="caution">
    <text evidence="10">The sequence shown here is derived from an EMBL/GenBank/DDBJ whole genome shotgun (WGS) entry which is preliminary data.</text>
</comment>
<evidence type="ECO:0000256" key="3">
    <source>
        <dbReference type="ARBA" id="ARBA00022692"/>
    </source>
</evidence>
<protein>
    <submittedName>
        <fullName evidence="10">ABC transporter permease</fullName>
    </submittedName>
</protein>
<evidence type="ECO:0000256" key="4">
    <source>
        <dbReference type="ARBA" id="ARBA00022989"/>
    </source>
</evidence>
<proteinExistence type="inferred from homology"/>
<evidence type="ECO:0000259" key="8">
    <source>
        <dbReference type="Pfam" id="PF02687"/>
    </source>
</evidence>
<dbReference type="EMBL" id="JACOFX010000005">
    <property type="protein sequence ID" value="MBC3908325.1"/>
    <property type="molecule type" value="Genomic_DNA"/>
</dbReference>
<keyword evidence="2" id="KW-1003">Cell membrane</keyword>
<dbReference type="InterPro" id="IPR003838">
    <property type="entry name" value="ABC3_permease_C"/>
</dbReference>
<accession>A0ABR6Z984</accession>
<feature type="domain" description="MacB-like periplasmic core" evidence="9">
    <location>
        <begin position="53"/>
        <end position="243"/>
    </location>
</feature>
<evidence type="ECO:0000259" key="9">
    <source>
        <dbReference type="Pfam" id="PF12704"/>
    </source>
</evidence>
<feature type="transmembrane region" description="Helical" evidence="7">
    <location>
        <begin position="273"/>
        <end position="298"/>
    </location>
</feature>
<comment type="subcellular location">
    <subcellularLocation>
        <location evidence="1">Cell membrane</location>
        <topology evidence="1">Multi-pass membrane protein</topology>
    </subcellularLocation>
</comment>
<comment type="similarity">
    <text evidence="6">Belongs to the ABC-4 integral membrane protein family.</text>
</comment>
<keyword evidence="3 7" id="KW-0812">Transmembrane</keyword>
<sequence length="400" mass="45251">MFFHILKPIWKRKFKNLLLSLEILLAFCVVFGLALMSARYFQLYHLPTGFEYQDVWSIRMLSTGPLDAKNDSIVTENFQRSLAALPEVEQVGFINYSPYSNSTWRSDLYLPDSQFRYSVNMAEMADETPALLKMKLLDGRWFSAEDEGRPERAIMINKKLADSMFPGKSAVGQLVTDTEPDSKKVKLLRITGVVEDFRNKGEFMAPTNFSIMRFSKTTGAKRMEVVLIKVKPGTSRAFEEKLNQQLKLIRSDWGYRISPLVDMRKSKMTEDTIPLMILAVIAVFLLIMVGFGLFGVLWQNTTQRIPEIGLRRAVGASSGHIYQQIVSEQLLLSSIAMLAGMVILIQLPLTGVLGDAINWTVFITATVISMAVIYVISTLCSLYPAWRASRLSPTEALHYE</sequence>
<dbReference type="PANTHER" id="PTHR30572">
    <property type="entry name" value="MEMBRANE COMPONENT OF TRANSPORTER-RELATED"/>
    <property type="match status" value="1"/>
</dbReference>
<evidence type="ECO:0000256" key="1">
    <source>
        <dbReference type="ARBA" id="ARBA00004651"/>
    </source>
</evidence>
<dbReference type="InterPro" id="IPR050250">
    <property type="entry name" value="Macrolide_Exporter_MacB"/>
</dbReference>
<feature type="transmembrane region" description="Helical" evidence="7">
    <location>
        <begin position="361"/>
        <end position="383"/>
    </location>
</feature>
<feature type="domain" description="ABC3 transporter permease C-terminal" evidence="8">
    <location>
        <begin position="280"/>
        <end position="393"/>
    </location>
</feature>
<evidence type="ECO:0000313" key="11">
    <source>
        <dbReference type="Proteomes" id="UP000646911"/>
    </source>
</evidence>
<evidence type="ECO:0000256" key="6">
    <source>
        <dbReference type="ARBA" id="ARBA00038076"/>
    </source>
</evidence>
<dbReference type="Pfam" id="PF12704">
    <property type="entry name" value="MacB_PCD"/>
    <property type="match status" value="1"/>
</dbReference>
<evidence type="ECO:0000256" key="5">
    <source>
        <dbReference type="ARBA" id="ARBA00023136"/>
    </source>
</evidence>
<keyword evidence="4 7" id="KW-1133">Transmembrane helix</keyword>
<dbReference type="RefSeq" id="WP_186953880.1">
    <property type="nucleotide sequence ID" value="NZ_JACOFX010000005.1"/>
</dbReference>
<reference evidence="10 11" key="1">
    <citation type="submission" date="2020-08" db="EMBL/GenBank/DDBJ databases">
        <title>Novel species isolated from subtropical streams in China.</title>
        <authorList>
            <person name="Lu H."/>
        </authorList>
    </citation>
    <scope>NUCLEOTIDE SEQUENCE [LARGE SCALE GENOMIC DNA]</scope>
    <source>
        <strain evidence="10 11">NL8W</strain>
    </source>
</reference>
<name>A0ABR6Z984_9BURK</name>
<evidence type="ECO:0000256" key="7">
    <source>
        <dbReference type="SAM" id="Phobius"/>
    </source>
</evidence>
<feature type="transmembrane region" description="Helical" evidence="7">
    <location>
        <begin position="330"/>
        <end position="349"/>
    </location>
</feature>
<keyword evidence="11" id="KW-1185">Reference proteome</keyword>
<gene>
    <name evidence="10" type="ORF">H8L47_12230</name>
</gene>
<dbReference type="PANTHER" id="PTHR30572:SF4">
    <property type="entry name" value="ABC TRANSPORTER PERMEASE YTRF"/>
    <property type="match status" value="1"/>
</dbReference>
<evidence type="ECO:0000256" key="2">
    <source>
        <dbReference type="ARBA" id="ARBA00022475"/>
    </source>
</evidence>
<organism evidence="10 11">
    <name type="scientific">Undibacterium umbellatum</name>
    <dbReference type="NCBI Taxonomy" id="2762300"/>
    <lineage>
        <taxon>Bacteria</taxon>
        <taxon>Pseudomonadati</taxon>
        <taxon>Pseudomonadota</taxon>
        <taxon>Betaproteobacteria</taxon>
        <taxon>Burkholderiales</taxon>
        <taxon>Oxalobacteraceae</taxon>
        <taxon>Undibacterium</taxon>
    </lineage>
</organism>
<dbReference type="InterPro" id="IPR025857">
    <property type="entry name" value="MacB_PCD"/>
</dbReference>
<dbReference type="Proteomes" id="UP000646911">
    <property type="component" value="Unassembled WGS sequence"/>
</dbReference>